<dbReference type="AlphaFoldDB" id="A0AAD8SWH7"/>
<comment type="caution">
    <text evidence="2">The sequence shown here is derived from an EMBL/GenBank/DDBJ whole genome shotgun (WGS) entry which is preliminary data.</text>
</comment>
<evidence type="ECO:0008006" key="4">
    <source>
        <dbReference type="Google" id="ProtNLM"/>
    </source>
</evidence>
<gene>
    <name evidence="2" type="ORF">QYE76_052932</name>
</gene>
<feature type="region of interest" description="Disordered" evidence="1">
    <location>
        <begin position="520"/>
        <end position="542"/>
    </location>
</feature>
<proteinExistence type="predicted"/>
<protein>
    <recommendedName>
        <fullName evidence="4">CCHC-type domain-containing protein</fullName>
    </recommendedName>
</protein>
<dbReference type="EMBL" id="JAUUTY010000003">
    <property type="protein sequence ID" value="KAK1664773.1"/>
    <property type="molecule type" value="Genomic_DNA"/>
</dbReference>
<name>A0AAD8SWH7_LOLMU</name>
<dbReference type="Proteomes" id="UP001231189">
    <property type="component" value="Unassembled WGS sequence"/>
</dbReference>
<sequence length="542" mass="58065">MELVPVSPLSSPYESTSKLASRSTTSTAASCRLEDETGMMSCICPAASSVVDSLGRPSYAEVVVSSPSAVGGRLCRARACKPALAHPAASGPSCGELRDPAVLVEGLGCLSLPLEDIPQAEKTKTCLFDPSSPSACDSLSAASVEVVEAEEGWEHVGRGRRSDQGSSLEASREGFERGLAFKRWARGRCFRCLERGHHVSACRDYFRCIRRRPGHRERFCRARSPAACDRSPVARAPCQKSCTPSVQPCQPALTRSWAEVVGCPSLRVMVPPRSPLGCCKGSNANIGLDPALQSQFALLRTEILQLVAVRIEEVARPLREEAAKFKILLVRVAESMGHADLIASCESYEQEPFVVVDDDVVDVMASKVDDEAINGRARGEADLVGEECFFGCLSPRVSPSPQPDVSVAPECEGNDGIMPVIQIMPDLQELCEDPSPPLSMVHHQADSLVISEVASAPPLVEESRCGDKVIEPGVSAPNSHALFASELCDLLARLEAASPGSSKEIARLLEEKSSRDKIQKVKDYLRSKSKKNGVAGKESAVG</sequence>
<evidence type="ECO:0000313" key="2">
    <source>
        <dbReference type="EMBL" id="KAK1664773.1"/>
    </source>
</evidence>
<evidence type="ECO:0000256" key="1">
    <source>
        <dbReference type="SAM" id="MobiDB-lite"/>
    </source>
</evidence>
<evidence type="ECO:0000313" key="3">
    <source>
        <dbReference type="Proteomes" id="UP001231189"/>
    </source>
</evidence>
<feature type="region of interest" description="Disordered" evidence="1">
    <location>
        <begin position="1"/>
        <end position="21"/>
    </location>
</feature>
<organism evidence="2 3">
    <name type="scientific">Lolium multiflorum</name>
    <name type="common">Italian ryegrass</name>
    <name type="synonym">Lolium perenne subsp. multiflorum</name>
    <dbReference type="NCBI Taxonomy" id="4521"/>
    <lineage>
        <taxon>Eukaryota</taxon>
        <taxon>Viridiplantae</taxon>
        <taxon>Streptophyta</taxon>
        <taxon>Embryophyta</taxon>
        <taxon>Tracheophyta</taxon>
        <taxon>Spermatophyta</taxon>
        <taxon>Magnoliopsida</taxon>
        <taxon>Liliopsida</taxon>
        <taxon>Poales</taxon>
        <taxon>Poaceae</taxon>
        <taxon>BOP clade</taxon>
        <taxon>Pooideae</taxon>
        <taxon>Poodae</taxon>
        <taxon>Poeae</taxon>
        <taxon>Poeae Chloroplast Group 2 (Poeae type)</taxon>
        <taxon>Loliodinae</taxon>
        <taxon>Loliinae</taxon>
        <taxon>Lolium</taxon>
    </lineage>
</organism>
<accession>A0AAD8SWH7</accession>
<keyword evidence="3" id="KW-1185">Reference proteome</keyword>
<reference evidence="2" key="1">
    <citation type="submission" date="2023-07" db="EMBL/GenBank/DDBJ databases">
        <title>A chromosome-level genome assembly of Lolium multiflorum.</title>
        <authorList>
            <person name="Chen Y."/>
            <person name="Copetti D."/>
            <person name="Kolliker R."/>
            <person name="Studer B."/>
        </authorList>
    </citation>
    <scope>NUCLEOTIDE SEQUENCE</scope>
    <source>
        <strain evidence="2">02402/16</strain>
        <tissue evidence="2">Leaf</tissue>
    </source>
</reference>